<proteinExistence type="predicted"/>
<dbReference type="Pfam" id="PF07992">
    <property type="entry name" value="Pyr_redox_2"/>
    <property type="match status" value="1"/>
</dbReference>
<dbReference type="InterPro" id="IPR050097">
    <property type="entry name" value="Ferredoxin-NADP_redctase_2"/>
</dbReference>
<organism evidence="7 8">
    <name type="scientific">Acholeplasma hippikon</name>
    <dbReference type="NCBI Taxonomy" id="264636"/>
    <lineage>
        <taxon>Bacteria</taxon>
        <taxon>Bacillati</taxon>
        <taxon>Mycoplasmatota</taxon>
        <taxon>Mollicutes</taxon>
        <taxon>Acholeplasmatales</taxon>
        <taxon>Acholeplasmataceae</taxon>
        <taxon>Acholeplasma</taxon>
    </lineage>
</organism>
<evidence type="ECO:0000313" key="7">
    <source>
        <dbReference type="EMBL" id="VEU82947.1"/>
    </source>
</evidence>
<evidence type="ECO:0000256" key="1">
    <source>
        <dbReference type="ARBA" id="ARBA00022630"/>
    </source>
</evidence>
<dbReference type="PRINTS" id="PR00368">
    <property type="entry name" value="FADPNR"/>
</dbReference>
<evidence type="ECO:0000313" key="8">
    <source>
        <dbReference type="Proteomes" id="UP000290909"/>
    </source>
</evidence>
<dbReference type="PRINTS" id="PR00469">
    <property type="entry name" value="PNDRDTASEII"/>
</dbReference>
<dbReference type="EMBL" id="LR215050">
    <property type="protein sequence ID" value="VEU82947.1"/>
    <property type="molecule type" value="Genomic_DNA"/>
</dbReference>
<dbReference type="InterPro" id="IPR036188">
    <property type="entry name" value="FAD/NAD-bd_sf"/>
</dbReference>
<dbReference type="PANTHER" id="PTHR48105">
    <property type="entry name" value="THIOREDOXIN REDUCTASE 1-RELATED-RELATED"/>
    <property type="match status" value="1"/>
</dbReference>
<evidence type="ECO:0000256" key="2">
    <source>
        <dbReference type="ARBA" id="ARBA00022827"/>
    </source>
</evidence>
<dbReference type="PROSITE" id="PS00573">
    <property type="entry name" value="PYRIDINE_REDOX_2"/>
    <property type="match status" value="1"/>
</dbReference>
<dbReference type="SUPFAM" id="SSF51905">
    <property type="entry name" value="FAD/NAD(P)-binding domain"/>
    <property type="match status" value="1"/>
</dbReference>
<gene>
    <name evidence="7" type="primary">trxB</name>
    <name evidence="7" type="ORF">NCTC10172_00975</name>
</gene>
<accession>A0A449BKT6</accession>
<evidence type="ECO:0000256" key="5">
    <source>
        <dbReference type="ARBA" id="ARBA00023284"/>
    </source>
</evidence>
<feature type="domain" description="FAD/NAD(P)-binding" evidence="6">
    <location>
        <begin position="3"/>
        <end position="264"/>
    </location>
</feature>
<dbReference type="Gene3D" id="3.50.50.60">
    <property type="entry name" value="FAD/NAD(P)-binding domain"/>
    <property type="match status" value="2"/>
</dbReference>
<dbReference type="InterPro" id="IPR023753">
    <property type="entry name" value="FAD/NAD-binding_dom"/>
</dbReference>
<keyword evidence="8" id="KW-1185">Reference proteome</keyword>
<protein>
    <submittedName>
        <fullName evidence="7">Thioredoxin reductase</fullName>
        <ecNumber evidence="7">1.8.1.9</ecNumber>
    </submittedName>
</protein>
<dbReference type="STRING" id="1408416.GCA_000702765_00413"/>
<dbReference type="KEGG" id="ahk:NCTC10172_00975"/>
<dbReference type="RefSeq" id="WP_035368589.1">
    <property type="nucleotide sequence ID" value="NZ_LR215050.1"/>
</dbReference>
<keyword evidence="2" id="KW-0274">FAD</keyword>
<keyword evidence="4" id="KW-1015">Disulfide bond</keyword>
<dbReference type="InterPro" id="IPR008255">
    <property type="entry name" value="Pyr_nucl-diS_OxRdtase_2_AS"/>
</dbReference>
<dbReference type="Proteomes" id="UP000290909">
    <property type="component" value="Chromosome"/>
</dbReference>
<keyword evidence="1" id="KW-0285">Flavoprotein</keyword>
<evidence type="ECO:0000259" key="6">
    <source>
        <dbReference type="Pfam" id="PF07992"/>
    </source>
</evidence>
<dbReference type="GO" id="GO:0004791">
    <property type="term" value="F:thioredoxin-disulfide reductase (NADPH) activity"/>
    <property type="evidence" value="ECO:0007669"/>
    <property type="project" value="UniProtKB-EC"/>
</dbReference>
<keyword evidence="3 7" id="KW-0560">Oxidoreductase</keyword>
<name>A0A449BKT6_9MOLU</name>
<dbReference type="EC" id="1.8.1.9" evidence="7"/>
<reference evidence="7 8" key="1">
    <citation type="submission" date="2019-01" db="EMBL/GenBank/DDBJ databases">
        <authorList>
            <consortium name="Pathogen Informatics"/>
        </authorList>
    </citation>
    <scope>NUCLEOTIDE SEQUENCE [LARGE SCALE GENOMIC DNA]</scope>
    <source>
        <strain evidence="7 8">NCTC10172</strain>
    </source>
</reference>
<dbReference type="AlphaFoldDB" id="A0A449BKT6"/>
<evidence type="ECO:0000256" key="4">
    <source>
        <dbReference type="ARBA" id="ARBA00023157"/>
    </source>
</evidence>
<evidence type="ECO:0000256" key="3">
    <source>
        <dbReference type="ARBA" id="ARBA00023002"/>
    </source>
</evidence>
<sequence>MIDSIIIGCGPAGVSAALYLHKLNHEVAIIGKDLGHLTSLDIIDNFYGHNKIKGDELIQKGIDQAIDLGISYYKDFVLSVEKVDDHFLVQTVKHTYTSKTVVIATGKNRIPLRMKGYANYKGRGIHLCATCDGYFYKNKKIAIIGSGDYMLQELSILENYTNDITIFSNGKPFTHSKYKVIEEPIKEFIGEKRLTQIITDTNSYETKGAFIAVGFPQANELALKLGVLVENNNIIVDEDMQTNIPGVFSGGDAIGGKLQIAKAVYDGLLISDGIHKYIKKVTE</sequence>
<keyword evidence="5" id="KW-0676">Redox-active center</keyword>